<dbReference type="InterPro" id="IPR002686">
    <property type="entry name" value="Transposase_17"/>
</dbReference>
<dbReference type="PANTHER" id="PTHR36966">
    <property type="entry name" value="REP-ASSOCIATED TYROSINE TRANSPOSASE"/>
    <property type="match status" value="1"/>
</dbReference>
<dbReference type="InterPro" id="IPR052715">
    <property type="entry name" value="RAYT_transposase"/>
</dbReference>
<comment type="caution">
    <text evidence="2">The sequence shown here is derived from an EMBL/GenBank/DDBJ whole genome shotgun (WGS) entry which is preliminary data.</text>
</comment>
<dbReference type="Proteomes" id="UP000237682">
    <property type="component" value="Unassembled WGS sequence"/>
</dbReference>
<dbReference type="PANTHER" id="PTHR36966:SF1">
    <property type="entry name" value="REP-ASSOCIATED TYROSINE TRANSPOSASE"/>
    <property type="match status" value="1"/>
</dbReference>
<dbReference type="GO" id="GO:0004803">
    <property type="term" value="F:transposase activity"/>
    <property type="evidence" value="ECO:0007669"/>
    <property type="project" value="InterPro"/>
</dbReference>
<keyword evidence="3" id="KW-1185">Reference proteome</keyword>
<dbReference type="NCBIfam" id="NF047646">
    <property type="entry name" value="REP_Tyr_transpos"/>
    <property type="match status" value="1"/>
</dbReference>
<dbReference type="SMART" id="SM01321">
    <property type="entry name" value="Y1_Tnp"/>
    <property type="match status" value="1"/>
</dbReference>
<dbReference type="Pfam" id="PF01797">
    <property type="entry name" value="Y1_Tnp"/>
    <property type="match status" value="1"/>
</dbReference>
<dbReference type="GO" id="GO:0043565">
    <property type="term" value="F:sequence-specific DNA binding"/>
    <property type="evidence" value="ECO:0007669"/>
    <property type="project" value="TreeGrafter"/>
</dbReference>
<dbReference type="EMBL" id="PUEJ01000002">
    <property type="protein sequence ID" value="PRH88547.1"/>
    <property type="molecule type" value="Genomic_DNA"/>
</dbReference>
<dbReference type="SUPFAM" id="SSF143422">
    <property type="entry name" value="Transposase IS200-like"/>
    <property type="match status" value="1"/>
</dbReference>
<protein>
    <submittedName>
        <fullName evidence="2">Transposase</fullName>
    </submittedName>
</protein>
<name>A0A2S9QGR6_9HYPH</name>
<reference evidence="2 3" key="1">
    <citation type="submission" date="2018-02" db="EMBL/GenBank/DDBJ databases">
        <title>Whole genome sequencing of endophytic bacterium.</title>
        <authorList>
            <person name="Eedara R."/>
            <person name="Podile A.R."/>
        </authorList>
    </citation>
    <scope>NUCLEOTIDE SEQUENCE [LARGE SCALE GENOMIC DNA]</scope>
    <source>
        <strain evidence="2 3">RP1T</strain>
    </source>
</reference>
<feature type="domain" description="Transposase IS200-like" evidence="1">
    <location>
        <begin position="65"/>
        <end position="171"/>
    </location>
</feature>
<evidence type="ECO:0000313" key="3">
    <source>
        <dbReference type="Proteomes" id="UP000237682"/>
    </source>
</evidence>
<organism evidence="2 3">
    <name type="scientific">Labrys okinawensis</name>
    <dbReference type="NCBI Taxonomy" id="346911"/>
    <lineage>
        <taxon>Bacteria</taxon>
        <taxon>Pseudomonadati</taxon>
        <taxon>Pseudomonadota</taxon>
        <taxon>Alphaproteobacteria</taxon>
        <taxon>Hyphomicrobiales</taxon>
        <taxon>Xanthobacteraceae</taxon>
        <taxon>Labrys</taxon>
    </lineage>
</organism>
<evidence type="ECO:0000313" key="2">
    <source>
        <dbReference type="EMBL" id="PRH88547.1"/>
    </source>
</evidence>
<gene>
    <name evidence="2" type="ORF">C5L14_04725</name>
</gene>
<proteinExistence type="predicted"/>
<dbReference type="Gene3D" id="3.30.70.1290">
    <property type="entry name" value="Transposase IS200-like"/>
    <property type="match status" value="1"/>
</dbReference>
<dbReference type="InterPro" id="IPR036515">
    <property type="entry name" value="Transposase_17_sf"/>
</dbReference>
<sequence>MTTRQAEWHSRGYLPHWEAGEVPQSICFRLADSLPGSVVRQALADLAAMPEEKARIEQRKRLEDILDRGHGESFLTSPEVAHIVQAALLFFDSDRYRLHAWCIMPNHVHVLITPISEHAHAAIVGSWKSYTALSVNRLLRGEGKVWFREYFDRKIRDERHFEAARYYIEQNTVQAGLCKKAEDWRFSSATLHAKVTAPS</sequence>
<accession>A0A2S9QGR6</accession>
<dbReference type="AlphaFoldDB" id="A0A2S9QGR6"/>
<evidence type="ECO:0000259" key="1">
    <source>
        <dbReference type="SMART" id="SM01321"/>
    </source>
</evidence>
<dbReference type="OrthoDB" id="9794403at2"/>
<dbReference type="GO" id="GO:0006313">
    <property type="term" value="P:DNA transposition"/>
    <property type="evidence" value="ECO:0007669"/>
    <property type="project" value="InterPro"/>
</dbReference>